<dbReference type="GO" id="GO:0008270">
    <property type="term" value="F:zinc ion binding"/>
    <property type="evidence" value="ECO:0007669"/>
    <property type="project" value="InterPro"/>
</dbReference>
<proteinExistence type="inferred from homology"/>
<feature type="signal peptide" evidence="3">
    <location>
        <begin position="1"/>
        <end position="25"/>
    </location>
</feature>
<feature type="region of interest" description="Disordered" evidence="2">
    <location>
        <begin position="174"/>
        <end position="278"/>
    </location>
</feature>
<evidence type="ECO:0000256" key="2">
    <source>
        <dbReference type="SAM" id="MobiDB-lite"/>
    </source>
</evidence>
<dbReference type="SMART" id="SM00644">
    <property type="entry name" value="Ami_2"/>
    <property type="match status" value="1"/>
</dbReference>
<evidence type="ECO:0000256" key="3">
    <source>
        <dbReference type="SAM" id="SignalP"/>
    </source>
</evidence>
<accession>A0A0L8KYI6</accession>
<gene>
    <name evidence="6" type="ORF">ADK37_32890</name>
</gene>
<dbReference type="RefSeq" id="WP_030039985.1">
    <property type="nucleotide sequence ID" value="NZ_KL575596.1"/>
</dbReference>
<dbReference type="Proteomes" id="UP000037251">
    <property type="component" value="Unassembled WGS sequence"/>
</dbReference>
<dbReference type="SMART" id="SM00701">
    <property type="entry name" value="PGRP"/>
    <property type="match status" value="1"/>
</dbReference>
<keyword evidence="7" id="KW-1185">Reference proteome</keyword>
<protein>
    <submittedName>
        <fullName evidence="6">N-acetylmuramoyl-L-alanine amidase</fullName>
    </submittedName>
</protein>
<evidence type="ECO:0000313" key="6">
    <source>
        <dbReference type="EMBL" id="KOG30869.1"/>
    </source>
</evidence>
<dbReference type="eggNOG" id="COG4733">
    <property type="taxonomic scope" value="Bacteria"/>
</dbReference>
<dbReference type="Pfam" id="PF01510">
    <property type="entry name" value="Amidase_2"/>
    <property type="match status" value="1"/>
</dbReference>
<dbReference type="InterPro" id="IPR036505">
    <property type="entry name" value="Amidase/PGRP_sf"/>
</dbReference>
<sequence length="757" mass="77334">MGRPRYLWGAAATAVAGLSAALVLQGLPGESADSPAADGKPGPVRAETSTVALRTAGGGTRAALRQQDTKPFSMLGVTWTDPSVRVAGTVEARTRTAGTGQWSDWLRLDGDSGQGESTARRGGTEPAWVGASDGVQVRVTAGGRTSDRLPAGLRLDMIDPGRAAQGEMEPAAFAADPTTDPTATPEVSEPAPADTTTSPAPPSEPTDPAAPTTSAPTTSAPASGTPTTPPSTTAPATSASPTATAPTAPRSTAPRPAITSRAGWAADESISPEEPGYLPGGKIKAVVVHHTAESNDYTCAQAPAVVRGIYAYHVQQLGWKDIGYNFLVDKCGTVYEGRKGGVDLPVMGAHAYGFNSETTGISVLGTYTDVAPSEAALVSVARISAWKLGQYGVSPTATTTLTAGAAGTNYFRESWTAGAQRSFPTIHGHRDGYNTECPGDSLYAKLPTLRGWAAGPVTGLAVKSVSGGVSGTTYYTKAGVTVGWTATTPASLISKYELLVDGRTAATAGATATSAKATLAVGSHKVQVRATHQSGATTTSAAATVVAETTAPSFTAKPSLVLRTGTVNTTAVPLKLTWKATDAAALKQVQLTSPATATYGPTVTSANPTAKAGTATTWSMTASDLAGNTATASASRTPVILQENSAVRSGTWTSKSSTSYLGGKSLSASQKNASLTWTFTGRSVAWVVSRAATSGQAQIFVDGTKVTTVDLKSPTSKYRDAIWTKSWPTSARHTVRIVVVGTAGRPAVTTDGIVYLK</sequence>
<dbReference type="InterPro" id="IPR013783">
    <property type="entry name" value="Ig-like_fold"/>
</dbReference>
<dbReference type="PANTHER" id="PTHR11022">
    <property type="entry name" value="PEPTIDOGLYCAN RECOGNITION PROTEIN"/>
    <property type="match status" value="1"/>
</dbReference>
<dbReference type="GO" id="GO:0009253">
    <property type="term" value="P:peptidoglycan catabolic process"/>
    <property type="evidence" value="ECO:0007669"/>
    <property type="project" value="InterPro"/>
</dbReference>
<organism evidence="6 7">
    <name type="scientific">Streptomyces resistomycificus</name>
    <dbReference type="NCBI Taxonomy" id="67356"/>
    <lineage>
        <taxon>Bacteria</taxon>
        <taxon>Bacillati</taxon>
        <taxon>Actinomycetota</taxon>
        <taxon>Actinomycetes</taxon>
        <taxon>Kitasatosporales</taxon>
        <taxon>Streptomycetaceae</taxon>
        <taxon>Streptomyces</taxon>
        <taxon>Streptomyces aurantiacus group</taxon>
    </lineage>
</organism>
<evidence type="ECO:0000259" key="5">
    <source>
        <dbReference type="SMART" id="SM00701"/>
    </source>
</evidence>
<feature type="compositionally biased region" description="Low complexity" evidence="2">
    <location>
        <begin position="174"/>
        <end position="198"/>
    </location>
</feature>
<dbReference type="CDD" id="cd06583">
    <property type="entry name" value="PGRP"/>
    <property type="match status" value="1"/>
</dbReference>
<evidence type="ECO:0000313" key="7">
    <source>
        <dbReference type="Proteomes" id="UP000037251"/>
    </source>
</evidence>
<dbReference type="InterPro" id="IPR002502">
    <property type="entry name" value="Amidase_domain"/>
</dbReference>
<dbReference type="PANTHER" id="PTHR11022:SF41">
    <property type="entry name" value="PEPTIDOGLYCAN-RECOGNITION PROTEIN LC-RELATED"/>
    <property type="match status" value="1"/>
</dbReference>
<evidence type="ECO:0000256" key="1">
    <source>
        <dbReference type="ARBA" id="ARBA00007553"/>
    </source>
</evidence>
<dbReference type="OrthoDB" id="514320at2"/>
<dbReference type="GO" id="GO:0005975">
    <property type="term" value="P:carbohydrate metabolic process"/>
    <property type="evidence" value="ECO:0007669"/>
    <property type="project" value="UniProtKB-ARBA"/>
</dbReference>
<reference evidence="7" key="1">
    <citation type="submission" date="2015-07" db="EMBL/GenBank/DDBJ databases">
        <authorList>
            <person name="Ju K.-S."/>
            <person name="Doroghazi J.R."/>
            <person name="Metcalf W.W."/>
        </authorList>
    </citation>
    <scope>NUCLEOTIDE SEQUENCE [LARGE SCALE GENOMIC DNA]</scope>
    <source>
        <strain evidence="7">NRRL 2290</strain>
    </source>
</reference>
<dbReference type="SUPFAM" id="SSF55846">
    <property type="entry name" value="N-acetylmuramoyl-L-alanine amidase-like"/>
    <property type="match status" value="1"/>
</dbReference>
<dbReference type="InterPro" id="IPR015510">
    <property type="entry name" value="PGRP"/>
</dbReference>
<keyword evidence="3" id="KW-0732">Signal</keyword>
<dbReference type="STRING" id="67356.AQJ84_35185"/>
<name>A0A0L8KYI6_9ACTN</name>
<dbReference type="InterPro" id="IPR006619">
    <property type="entry name" value="PGRP_domain_met/bac"/>
</dbReference>
<dbReference type="AlphaFoldDB" id="A0A0L8KYI6"/>
<dbReference type="GO" id="GO:0008745">
    <property type="term" value="F:N-acetylmuramoyl-L-alanine amidase activity"/>
    <property type="evidence" value="ECO:0007669"/>
    <property type="project" value="InterPro"/>
</dbReference>
<feature type="compositionally biased region" description="Low complexity" evidence="2">
    <location>
        <begin position="206"/>
        <end position="257"/>
    </location>
</feature>
<feature type="domain" description="N-acetylmuramoyl-L-alanine amidase" evidence="4">
    <location>
        <begin position="271"/>
        <end position="439"/>
    </location>
</feature>
<dbReference type="eggNOG" id="COG5479">
    <property type="taxonomic scope" value="Bacteria"/>
</dbReference>
<dbReference type="Gene3D" id="3.40.80.10">
    <property type="entry name" value="Peptidoglycan recognition protein-like"/>
    <property type="match status" value="1"/>
</dbReference>
<comment type="caution">
    <text evidence="6">The sequence shown here is derived from an EMBL/GenBank/DDBJ whole genome shotgun (WGS) entry which is preliminary data.</text>
</comment>
<feature type="domain" description="Peptidoglycan recognition protein family" evidence="5">
    <location>
        <begin position="256"/>
        <end position="406"/>
    </location>
</feature>
<evidence type="ECO:0000259" key="4">
    <source>
        <dbReference type="SMART" id="SM00644"/>
    </source>
</evidence>
<feature type="chain" id="PRO_5044366974" evidence="3">
    <location>
        <begin position="26"/>
        <end position="757"/>
    </location>
</feature>
<comment type="similarity">
    <text evidence="1">Belongs to the N-acetylmuramoyl-L-alanine amidase 2 family.</text>
</comment>
<dbReference type="EMBL" id="LGUS01000204">
    <property type="protein sequence ID" value="KOG30869.1"/>
    <property type="molecule type" value="Genomic_DNA"/>
</dbReference>
<dbReference type="PATRIC" id="fig|67356.5.peg.7046"/>
<feature type="region of interest" description="Disordered" evidence="2">
    <location>
        <begin position="103"/>
        <end position="132"/>
    </location>
</feature>
<dbReference type="Gene3D" id="2.60.120.260">
    <property type="entry name" value="Galactose-binding domain-like"/>
    <property type="match status" value="1"/>
</dbReference>
<dbReference type="Gene3D" id="2.60.40.10">
    <property type="entry name" value="Immunoglobulins"/>
    <property type="match status" value="1"/>
</dbReference>